<keyword evidence="2" id="KW-1133">Transmembrane helix</keyword>
<proteinExistence type="predicted"/>
<dbReference type="InterPro" id="IPR035897">
    <property type="entry name" value="Toll_tir_struct_dom_sf"/>
</dbReference>
<keyword evidence="1" id="KW-0175">Coiled coil</keyword>
<gene>
    <name evidence="4" type="ORF">EV691_15516</name>
</gene>
<evidence type="ECO:0000313" key="5">
    <source>
        <dbReference type="Proteomes" id="UP000295169"/>
    </source>
</evidence>
<protein>
    <submittedName>
        <fullName evidence="4">TIR domain-containing protein</fullName>
    </submittedName>
</protein>
<dbReference type="PROSITE" id="PS50104">
    <property type="entry name" value="TIR"/>
    <property type="match status" value="1"/>
</dbReference>
<name>A0A4R1P8L0_9GAMM</name>
<evidence type="ECO:0000259" key="3">
    <source>
        <dbReference type="PROSITE" id="PS50104"/>
    </source>
</evidence>
<dbReference type="EMBL" id="SMMU01000055">
    <property type="protein sequence ID" value="TCL18157.1"/>
    <property type="molecule type" value="Genomic_DNA"/>
</dbReference>
<keyword evidence="2" id="KW-0812">Transmembrane</keyword>
<feature type="coiled-coil region" evidence="1">
    <location>
        <begin position="642"/>
        <end position="681"/>
    </location>
</feature>
<dbReference type="SUPFAM" id="SSF52200">
    <property type="entry name" value="Toll/Interleukin receptor TIR domain"/>
    <property type="match status" value="1"/>
</dbReference>
<reference evidence="4 5" key="1">
    <citation type="submission" date="2019-03" db="EMBL/GenBank/DDBJ databases">
        <title>Genomic Encyclopedia of Type Strains, Phase IV (KMG-IV): sequencing the most valuable type-strain genomes for metagenomic binning, comparative biology and taxonomic classification.</title>
        <authorList>
            <person name="Goeker M."/>
        </authorList>
    </citation>
    <scope>NUCLEOTIDE SEQUENCE [LARGE SCALE GENOMIC DNA]</scope>
    <source>
        <strain evidence="4 5">DSM 2286</strain>
    </source>
</reference>
<comment type="caution">
    <text evidence="4">The sequence shown here is derived from an EMBL/GenBank/DDBJ whole genome shotgun (WGS) entry which is preliminary data.</text>
</comment>
<accession>A0A4R1P8L0</accession>
<evidence type="ECO:0000313" key="4">
    <source>
        <dbReference type="EMBL" id="TCL18157.1"/>
    </source>
</evidence>
<dbReference type="RefSeq" id="WP_131301089.1">
    <property type="nucleotide sequence ID" value="NZ_JBHLST010000095.1"/>
</dbReference>
<sequence length="775" mass="85833">MSRIFLSHSSVDEREAVALKQWLADNGWDDVFLDVDAERGLIAGERWQEALKRAADRCEAVVFVVSPAWAKSKWCLAEFLLAKSLNKRIFGVVIKSVAFGELPTEMTAEWQLCHLVGLGATETIACLHREQPVEVAFLAEGLGRLKAGLQNAGLRADFFPWPPKEDPERAPYRGLEPLDAADAAVFFGRDLEILEGLDKLRGMRALGAETLFVILGASGAGKSSFLRAGLLPRLARDDRHFLPLLPIRPERSPLFGERGLAHVIHEANGRLNLQPTTLGSVKDALGQGAESFLPLLRNIQSAARARLVGLPDDAPPPTLVLSIDQAEELFNADSRVNSREGDETHAFLELIGMVLRTSLTEDRAGKRAPMIVMFTIRSDRYEPLQTAPELTELKSLVFDALKPMPRAQFKEVICGPALRATASGRSLAMPPELVNRLLSDCDQQGGDTLPLLGLTLARLYRELGSDGDLSLDEYERMGGMAEVIKDEAESVLSPDPATRQTQLEQLHDAFIPALVTINPDSEQPMRRVAKLPDLPADSRPLVQALVDKHLLLSDLRGGQPVIEVAHESLFRQWDVLVDWLREERTDLLEVDRLEQAVSAWINNDRKAPWLMGGERLDRAEALAAKQRYSRRLEGSREFLLASRQWERKQREEEDQLRNEKLDAETAARREAEKRQQEAQLAARKLWAAVVGVAFLFIITVVFLGSTFYHWKKAQIALTQAHASRLVSGSIAMVYNMNSGGAERGVLQLVAAEKIAPRVSVEGALNRPGNLGGSLV</sequence>
<dbReference type="Proteomes" id="UP000295169">
    <property type="component" value="Unassembled WGS sequence"/>
</dbReference>
<dbReference type="InterPro" id="IPR049052">
    <property type="entry name" value="nSTAND1"/>
</dbReference>
<evidence type="ECO:0000256" key="1">
    <source>
        <dbReference type="SAM" id="Coils"/>
    </source>
</evidence>
<evidence type="ECO:0000256" key="2">
    <source>
        <dbReference type="SAM" id="Phobius"/>
    </source>
</evidence>
<dbReference type="Gene3D" id="3.40.50.10140">
    <property type="entry name" value="Toll/interleukin-1 receptor homology (TIR) domain"/>
    <property type="match status" value="1"/>
</dbReference>
<dbReference type="Pfam" id="PF20703">
    <property type="entry name" value="nSTAND1"/>
    <property type="match status" value="1"/>
</dbReference>
<dbReference type="GO" id="GO:0007165">
    <property type="term" value="P:signal transduction"/>
    <property type="evidence" value="ECO:0007669"/>
    <property type="project" value="InterPro"/>
</dbReference>
<feature type="domain" description="TIR" evidence="3">
    <location>
        <begin position="1"/>
        <end position="149"/>
    </location>
</feature>
<feature type="transmembrane region" description="Helical" evidence="2">
    <location>
        <begin position="685"/>
        <end position="708"/>
    </location>
</feature>
<dbReference type="Pfam" id="PF13676">
    <property type="entry name" value="TIR_2"/>
    <property type="match status" value="1"/>
</dbReference>
<dbReference type="AlphaFoldDB" id="A0A4R1P8L0"/>
<keyword evidence="2" id="KW-0472">Membrane</keyword>
<organism evidence="4 5">
    <name type="scientific">Azotobacter chroococcum</name>
    <dbReference type="NCBI Taxonomy" id="353"/>
    <lineage>
        <taxon>Bacteria</taxon>
        <taxon>Pseudomonadati</taxon>
        <taxon>Pseudomonadota</taxon>
        <taxon>Gammaproteobacteria</taxon>
        <taxon>Pseudomonadales</taxon>
        <taxon>Pseudomonadaceae</taxon>
        <taxon>Azotobacter</taxon>
    </lineage>
</organism>
<dbReference type="InterPro" id="IPR000157">
    <property type="entry name" value="TIR_dom"/>
</dbReference>